<gene>
    <name evidence="4" type="ORF">JBF12_11260</name>
</gene>
<name>A0ABS0R859_9ACTN</name>
<protein>
    <submittedName>
        <fullName evidence="4">Peptidoglycan-binding protein</fullName>
    </submittedName>
</protein>
<sequence length="263" mass="28138">MGGDSGRAAEGERSERGSVVRWRALPPSLDSNGRRFVGQLRLLKDRSGLSLVSLQAKTPFSGSSWERYLNGKVLPPEAAVEAMARIAGEDAAPLLELRDAAERTWNTASDADSTAGSDPARGAPEAEVPRIRGVALSVAAGTLLLSAVVSVLLVMDARHPRAGGRQGAAARVGKYTCKYTRRDDLVFAGNSTTTSHRVMLNSTGPDAAEVQCLLLRHKLPPGDIDGYFGSHTEAQVKRLQRQDHVPADGVVGEQTWALLRHVE</sequence>
<keyword evidence="2" id="KW-0472">Membrane</keyword>
<evidence type="ECO:0000256" key="2">
    <source>
        <dbReference type="SAM" id="Phobius"/>
    </source>
</evidence>
<keyword evidence="2" id="KW-1133">Transmembrane helix</keyword>
<dbReference type="InterPro" id="IPR036366">
    <property type="entry name" value="PGBDSf"/>
</dbReference>
<organism evidence="4 5">
    <name type="scientific">Streptomyces javensis</name>
    <dbReference type="NCBI Taxonomy" id="114698"/>
    <lineage>
        <taxon>Bacteria</taxon>
        <taxon>Bacillati</taxon>
        <taxon>Actinomycetota</taxon>
        <taxon>Actinomycetes</taxon>
        <taxon>Kitasatosporales</taxon>
        <taxon>Streptomycetaceae</taxon>
        <taxon>Streptomyces</taxon>
        <taxon>Streptomyces violaceusniger group</taxon>
    </lineage>
</organism>
<dbReference type="EMBL" id="JAEEAQ010000077">
    <property type="protein sequence ID" value="MBI0313563.1"/>
    <property type="molecule type" value="Genomic_DNA"/>
</dbReference>
<dbReference type="Pfam" id="PF13560">
    <property type="entry name" value="HTH_31"/>
    <property type="match status" value="1"/>
</dbReference>
<feature type="compositionally biased region" description="Polar residues" evidence="1">
    <location>
        <begin position="106"/>
        <end position="116"/>
    </location>
</feature>
<dbReference type="Gene3D" id="1.10.101.10">
    <property type="entry name" value="PGBD-like superfamily/PGBD"/>
    <property type="match status" value="1"/>
</dbReference>
<evidence type="ECO:0000259" key="3">
    <source>
        <dbReference type="Pfam" id="PF01471"/>
    </source>
</evidence>
<accession>A0ABS0R859</accession>
<feature type="transmembrane region" description="Helical" evidence="2">
    <location>
        <begin position="134"/>
        <end position="155"/>
    </location>
</feature>
<evidence type="ECO:0000256" key="1">
    <source>
        <dbReference type="SAM" id="MobiDB-lite"/>
    </source>
</evidence>
<reference evidence="4 5" key="1">
    <citation type="submission" date="2020-12" db="EMBL/GenBank/DDBJ databases">
        <authorList>
            <person name="Kusuma A.B."/>
            <person name="Nouioui I."/>
            <person name="Goodfellow M."/>
        </authorList>
    </citation>
    <scope>NUCLEOTIDE SEQUENCE [LARGE SCALE GENOMIC DNA]</scope>
    <source>
        <strain evidence="4 5">DSM 41764</strain>
    </source>
</reference>
<feature type="domain" description="Peptidoglycan binding-like" evidence="3">
    <location>
        <begin position="203"/>
        <end position="259"/>
    </location>
</feature>
<feature type="region of interest" description="Disordered" evidence="1">
    <location>
        <begin position="106"/>
        <end position="126"/>
    </location>
</feature>
<evidence type="ECO:0000313" key="5">
    <source>
        <dbReference type="Proteomes" id="UP000638849"/>
    </source>
</evidence>
<proteinExistence type="predicted"/>
<dbReference type="Proteomes" id="UP000638849">
    <property type="component" value="Unassembled WGS sequence"/>
</dbReference>
<keyword evidence="2" id="KW-0812">Transmembrane</keyword>
<keyword evidence="5" id="KW-1185">Reference proteome</keyword>
<dbReference type="Pfam" id="PF01471">
    <property type="entry name" value="PG_binding_1"/>
    <property type="match status" value="1"/>
</dbReference>
<dbReference type="InterPro" id="IPR036365">
    <property type="entry name" value="PGBD-like_sf"/>
</dbReference>
<dbReference type="InterPro" id="IPR002477">
    <property type="entry name" value="Peptidoglycan-bd-like"/>
</dbReference>
<evidence type="ECO:0000313" key="4">
    <source>
        <dbReference type="EMBL" id="MBI0313563.1"/>
    </source>
</evidence>
<comment type="caution">
    <text evidence="4">The sequence shown here is derived from an EMBL/GenBank/DDBJ whole genome shotgun (WGS) entry which is preliminary data.</text>
</comment>
<dbReference type="SUPFAM" id="SSF47090">
    <property type="entry name" value="PGBD-like"/>
    <property type="match status" value="1"/>
</dbReference>